<proteinExistence type="predicted"/>
<comment type="caution">
    <text evidence="1">The sequence shown here is derived from an EMBL/GenBank/DDBJ whole genome shotgun (WGS) entry which is preliminary data.</text>
</comment>
<dbReference type="AlphaFoldDB" id="A0A645IS96"/>
<accession>A0A645IS96</accession>
<gene>
    <name evidence="1" type="ORF">SDC9_201921</name>
</gene>
<name>A0A645IS96_9ZZZZ</name>
<evidence type="ECO:0000313" key="1">
    <source>
        <dbReference type="EMBL" id="MPN54251.1"/>
    </source>
</evidence>
<organism evidence="1">
    <name type="scientific">bioreactor metagenome</name>
    <dbReference type="NCBI Taxonomy" id="1076179"/>
    <lineage>
        <taxon>unclassified sequences</taxon>
        <taxon>metagenomes</taxon>
        <taxon>ecological metagenomes</taxon>
    </lineage>
</organism>
<dbReference type="EMBL" id="VSSQ01122300">
    <property type="protein sequence ID" value="MPN54251.1"/>
    <property type="molecule type" value="Genomic_DNA"/>
</dbReference>
<protein>
    <submittedName>
        <fullName evidence="1">Uncharacterized protein</fullName>
    </submittedName>
</protein>
<sequence length="49" mass="5678">MWDICGGIYNPNSWEFFAKSDVRRQLSKVIDEVISNENKVTGIFKKINS</sequence>
<reference evidence="1" key="1">
    <citation type="submission" date="2019-08" db="EMBL/GenBank/DDBJ databases">
        <authorList>
            <person name="Kucharzyk K."/>
            <person name="Murdoch R.W."/>
            <person name="Higgins S."/>
            <person name="Loffler F."/>
        </authorList>
    </citation>
    <scope>NUCLEOTIDE SEQUENCE</scope>
</reference>